<organism evidence="2 3">
    <name type="scientific">Panaeolus cyanescens</name>
    <dbReference type="NCBI Taxonomy" id="181874"/>
    <lineage>
        <taxon>Eukaryota</taxon>
        <taxon>Fungi</taxon>
        <taxon>Dikarya</taxon>
        <taxon>Basidiomycota</taxon>
        <taxon>Agaricomycotina</taxon>
        <taxon>Agaricomycetes</taxon>
        <taxon>Agaricomycetidae</taxon>
        <taxon>Agaricales</taxon>
        <taxon>Agaricineae</taxon>
        <taxon>Galeropsidaceae</taxon>
        <taxon>Panaeolus</taxon>
    </lineage>
</organism>
<reference evidence="2 3" key="1">
    <citation type="journal article" date="2018" name="Evol. Lett.">
        <title>Horizontal gene cluster transfer increased hallucinogenic mushroom diversity.</title>
        <authorList>
            <person name="Reynolds H.T."/>
            <person name="Vijayakumar V."/>
            <person name="Gluck-Thaler E."/>
            <person name="Korotkin H.B."/>
            <person name="Matheny P.B."/>
            <person name="Slot J.C."/>
        </authorList>
    </citation>
    <scope>NUCLEOTIDE SEQUENCE [LARGE SCALE GENOMIC DNA]</scope>
    <source>
        <strain evidence="2 3">2629</strain>
    </source>
</reference>
<evidence type="ECO:0000256" key="1">
    <source>
        <dbReference type="SAM" id="MobiDB-lite"/>
    </source>
</evidence>
<name>A0A409W9M1_9AGAR</name>
<keyword evidence="3" id="KW-1185">Reference proteome</keyword>
<feature type="compositionally biased region" description="Gly residues" evidence="1">
    <location>
        <begin position="290"/>
        <end position="301"/>
    </location>
</feature>
<feature type="region of interest" description="Disordered" evidence="1">
    <location>
        <begin position="269"/>
        <end position="345"/>
    </location>
</feature>
<accession>A0A409W9M1</accession>
<sequence length="386" mass="40973">MANRNLITKAITEAEGKANTVIAASTNKDDLNPIQPQSVRLIAFVSKAGVVPPNFKPLPAVPTPDLVIGIPESALLTGIAEGSAATVVLDHIAQNVGNAKIRKPAWFAWKKALKKAEPSAANRIPLTRGAMHNFIKQTLIVYVTLALGVYNAYALKIISSVQVSTNKAKIEDAIRKAEADANALIKSKKITALEPNTVEIEVIVNPQGTTPANHPKNDKLDFVVPIHASELKGVDVAADAGKILHHIRQQAAKHAAKSAGVPAKNSAAWKSFETAEKQAEDAGKPASGGSVSGGADGGTGNDGSKLKLITTGLVSSSSPGAGTPPPAAPVDAHPATTKVKREISSKSRVLRRALYEGTMLVERDRHHNRRRRHKNKRHVRDIGSKW</sequence>
<feature type="compositionally biased region" description="Basic residues" evidence="1">
    <location>
        <begin position="366"/>
        <end position="379"/>
    </location>
</feature>
<evidence type="ECO:0000313" key="2">
    <source>
        <dbReference type="EMBL" id="PPQ75217.1"/>
    </source>
</evidence>
<evidence type="ECO:0000313" key="3">
    <source>
        <dbReference type="Proteomes" id="UP000284842"/>
    </source>
</evidence>
<dbReference type="AlphaFoldDB" id="A0A409W9M1"/>
<dbReference type="EMBL" id="NHTK01005692">
    <property type="protein sequence ID" value="PPQ75217.1"/>
    <property type="molecule type" value="Genomic_DNA"/>
</dbReference>
<protein>
    <submittedName>
        <fullName evidence="2">Uncharacterized protein</fullName>
    </submittedName>
</protein>
<gene>
    <name evidence="2" type="ORF">CVT24_010176</name>
</gene>
<dbReference type="InParanoid" id="A0A409W9M1"/>
<feature type="region of interest" description="Disordered" evidence="1">
    <location>
        <begin position="365"/>
        <end position="386"/>
    </location>
</feature>
<comment type="caution">
    <text evidence="2">The sequence shown here is derived from an EMBL/GenBank/DDBJ whole genome shotgun (WGS) entry which is preliminary data.</text>
</comment>
<feature type="compositionally biased region" description="Basic and acidic residues" evidence="1">
    <location>
        <begin position="273"/>
        <end position="283"/>
    </location>
</feature>
<proteinExistence type="predicted"/>
<dbReference type="Proteomes" id="UP000284842">
    <property type="component" value="Unassembled WGS sequence"/>
</dbReference>